<dbReference type="CDD" id="cd11049">
    <property type="entry name" value="CYP170A1-like"/>
    <property type="match status" value="1"/>
</dbReference>
<dbReference type="PRINTS" id="PR00385">
    <property type="entry name" value="P450"/>
</dbReference>
<keyword evidence="9" id="KW-1185">Reference proteome</keyword>
<dbReference type="InterPro" id="IPR001128">
    <property type="entry name" value="Cyt_P450"/>
</dbReference>
<evidence type="ECO:0000256" key="6">
    <source>
        <dbReference type="ARBA" id="ARBA00023033"/>
    </source>
</evidence>
<evidence type="ECO:0000313" key="8">
    <source>
        <dbReference type="EMBL" id="MCT2593281.1"/>
    </source>
</evidence>
<dbReference type="PROSITE" id="PS00086">
    <property type="entry name" value="CYTOCHROME_P450"/>
    <property type="match status" value="1"/>
</dbReference>
<dbReference type="Proteomes" id="UP001156389">
    <property type="component" value="Unassembled WGS sequence"/>
</dbReference>
<keyword evidence="2 7" id="KW-0349">Heme</keyword>
<evidence type="ECO:0000256" key="7">
    <source>
        <dbReference type="RuleBase" id="RU000461"/>
    </source>
</evidence>
<dbReference type="InterPro" id="IPR017972">
    <property type="entry name" value="Cyt_P450_CS"/>
</dbReference>
<organism evidence="8 9">
    <name type="scientific">Streptomyces gossypii</name>
    <dbReference type="NCBI Taxonomy" id="2883101"/>
    <lineage>
        <taxon>Bacteria</taxon>
        <taxon>Bacillati</taxon>
        <taxon>Actinomycetota</taxon>
        <taxon>Actinomycetes</taxon>
        <taxon>Kitasatosporales</taxon>
        <taxon>Streptomycetaceae</taxon>
        <taxon>Streptomyces</taxon>
    </lineage>
</organism>
<name>A0ABT2JZK2_9ACTN</name>
<dbReference type="Pfam" id="PF00067">
    <property type="entry name" value="p450"/>
    <property type="match status" value="1"/>
</dbReference>
<dbReference type="SUPFAM" id="SSF48264">
    <property type="entry name" value="Cytochrome P450"/>
    <property type="match status" value="1"/>
</dbReference>
<keyword evidence="3 7" id="KW-0479">Metal-binding</keyword>
<dbReference type="RefSeq" id="WP_260220640.1">
    <property type="nucleotide sequence ID" value="NZ_JAJAGO010000013.1"/>
</dbReference>
<evidence type="ECO:0000256" key="3">
    <source>
        <dbReference type="ARBA" id="ARBA00022723"/>
    </source>
</evidence>
<evidence type="ECO:0000313" key="9">
    <source>
        <dbReference type="Proteomes" id="UP001156389"/>
    </source>
</evidence>
<accession>A0ABT2JZK2</accession>
<dbReference type="InterPro" id="IPR036396">
    <property type="entry name" value="Cyt_P450_sf"/>
</dbReference>
<dbReference type="Gene3D" id="1.10.630.10">
    <property type="entry name" value="Cytochrome P450"/>
    <property type="match status" value="1"/>
</dbReference>
<comment type="similarity">
    <text evidence="1 7">Belongs to the cytochrome P450 family.</text>
</comment>
<dbReference type="EMBL" id="JAJAGO010000013">
    <property type="protein sequence ID" value="MCT2593281.1"/>
    <property type="molecule type" value="Genomic_DNA"/>
</dbReference>
<evidence type="ECO:0000256" key="5">
    <source>
        <dbReference type="ARBA" id="ARBA00023004"/>
    </source>
</evidence>
<keyword evidence="4 7" id="KW-0560">Oxidoreductase</keyword>
<evidence type="ECO:0000256" key="2">
    <source>
        <dbReference type="ARBA" id="ARBA00022617"/>
    </source>
</evidence>
<dbReference type="InterPro" id="IPR050196">
    <property type="entry name" value="Cytochrome_P450_Monoox"/>
</dbReference>
<evidence type="ECO:0000256" key="4">
    <source>
        <dbReference type="ARBA" id="ARBA00023002"/>
    </source>
</evidence>
<dbReference type="PANTHER" id="PTHR24291">
    <property type="entry name" value="CYTOCHROME P450 FAMILY 4"/>
    <property type="match status" value="1"/>
</dbReference>
<comment type="caution">
    <text evidence="8">The sequence shown here is derived from an EMBL/GenBank/DDBJ whole genome shotgun (WGS) entry which is preliminary data.</text>
</comment>
<reference evidence="8 9" key="1">
    <citation type="submission" date="2021-10" db="EMBL/GenBank/DDBJ databases">
        <title>Streptomyces gossypii sp. nov., isolated from soil collected from cotton field.</title>
        <authorList>
            <person name="Ge X."/>
            <person name="Chen X."/>
            <person name="Liu W."/>
        </authorList>
    </citation>
    <scope>NUCLEOTIDE SEQUENCE [LARGE SCALE GENOMIC DNA]</scope>
    <source>
        <strain evidence="8 9">N2-109</strain>
    </source>
</reference>
<sequence length="451" mass="50690">MALATAAPPVPPMPGRLPLAGHAVQMFRNPLKFFQSVSERGGLVRIWLGTKQAYVVSDHDMLYDILVRKAKSFEKGMQFDQARPLLGNGILLSEGDFHRRQRLLMQPAFHHTRVAAYVEVMRESASEVFDGWRDGQEVTMYDMFYELAVRIVIKALFSTDMVEQDVAQVYRSMPIVISGVEKRAAIPPALLDRLPTRSSREFHSSVARLYAMGRRIIADYRAQGRKPDQDDLMTLLFAAQDGGNKEMTDKQIQDEFMTLLTAGSETTPSAMSWSAMLLGRHPEVQRRLQEEVDTVVGDRPVAAEDLRALDYTRRVIQEALRLYPPVWALGRKCVQDVELGGHHIAAGTEVLYSIYAVHHDPKLYENPEAFDPDRWLPERAKGVPRSAFMPFGAGVRNCIGESFSWFETQTVLATMAQQWTVQPVSAEPVKPVAMGALVPGPLPMKVVRRAK</sequence>
<dbReference type="PANTHER" id="PTHR24291:SF50">
    <property type="entry name" value="BIFUNCTIONAL ALBAFLAVENONE MONOOXYGENASE_TERPENE SYNTHASE"/>
    <property type="match status" value="1"/>
</dbReference>
<keyword evidence="6 7" id="KW-0503">Monooxygenase</keyword>
<keyword evidence="5 7" id="KW-0408">Iron</keyword>
<gene>
    <name evidence="8" type="ORF">LHJ74_25820</name>
</gene>
<dbReference type="PRINTS" id="PR00463">
    <property type="entry name" value="EP450I"/>
</dbReference>
<proteinExistence type="inferred from homology"/>
<protein>
    <submittedName>
        <fullName evidence="8">Cytochrome P450</fullName>
    </submittedName>
</protein>
<evidence type="ECO:0000256" key="1">
    <source>
        <dbReference type="ARBA" id="ARBA00010617"/>
    </source>
</evidence>
<dbReference type="InterPro" id="IPR002401">
    <property type="entry name" value="Cyt_P450_E_grp-I"/>
</dbReference>